<proteinExistence type="predicted"/>
<name>A0ABP0R4Z3_9DINO</name>
<sequence length="128" mass="13587">VGESTHGLRVGVRESALVVLPQDFQIAVNTQPICEKSETLGVYVVKDLEDAAVKCKNTDGCLRFAFFSVAARPEFATNTAFLCSGASLLALKVACDMLVVGGAGKPKRCAWFAWLDCGVQARNFAAAS</sequence>
<accession>A0ABP0R4Z3</accession>
<comment type="caution">
    <text evidence="1">The sequence shown here is derived from an EMBL/GenBank/DDBJ whole genome shotgun (WGS) entry which is preliminary data.</text>
</comment>
<feature type="non-terminal residue" evidence="1">
    <location>
        <position position="1"/>
    </location>
</feature>
<evidence type="ECO:0000313" key="1">
    <source>
        <dbReference type="EMBL" id="CAK9095640.1"/>
    </source>
</evidence>
<protein>
    <submittedName>
        <fullName evidence="1">Uncharacterized protein</fullName>
    </submittedName>
</protein>
<dbReference type="Proteomes" id="UP001642464">
    <property type="component" value="Unassembled WGS sequence"/>
</dbReference>
<evidence type="ECO:0000313" key="2">
    <source>
        <dbReference type="Proteomes" id="UP001642464"/>
    </source>
</evidence>
<gene>
    <name evidence="1" type="ORF">SCF082_LOCUS44921</name>
</gene>
<reference evidence="1 2" key="1">
    <citation type="submission" date="2024-02" db="EMBL/GenBank/DDBJ databases">
        <authorList>
            <person name="Chen Y."/>
            <person name="Shah S."/>
            <person name="Dougan E. K."/>
            <person name="Thang M."/>
            <person name="Chan C."/>
        </authorList>
    </citation>
    <scope>NUCLEOTIDE SEQUENCE [LARGE SCALE GENOMIC DNA]</scope>
</reference>
<keyword evidence="2" id="KW-1185">Reference proteome</keyword>
<dbReference type="EMBL" id="CAXAMM010040818">
    <property type="protein sequence ID" value="CAK9095640.1"/>
    <property type="molecule type" value="Genomic_DNA"/>
</dbReference>
<organism evidence="1 2">
    <name type="scientific">Durusdinium trenchii</name>
    <dbReference type="NCBI Taxonomy" id="1381693"/>
    <lineage>
        <taxon>Eukaryota</taxon>
        <taxon>Sar</taxon>
        <taxon>Alveolata</taxon>
        <taxon>Dinophyceae</taxon>
        <taxon>Suessiales</taxon>
        <taxon>Symbiodiniaceae</taxon>
        <taxon>Durusdinium</taxon>
    </lineage>
</organism>